<proteinExistence type="predicted"/>
<dbReference type="Proteomes" id="UP000037035">
    <property type="component" value="Unassembled WGS sequence"/>
</dbReference>
<dbReference type="OrthoDB" id="3246760at2759"/>
<evidence type="ECO:0008006" key="3">
    <source>
        <dbReference type="Google" id="ProtNLM"/>
    </source>
</evidence>
<dbReference type="AlphaFoldDB" id="A0A0L6U7L7"/>
<dbReference type="EMBL" id="LAVV01014716">
    <property type="protein sequence ID" value="KNZ44496.1"/>
    <property type="molecule type" value="Genomic_DNA"/>
</dbReference>
<comment type="caution">
    <text evidence="1">The sequence shown here is derived from an EMBL/GenBank/DDBJ whole genome shotgun (WGS) entry which is preliminary data.</text>
</comment>
<name>A0A0L6U7L7_9BASI</name>
<evidence type="ECO:0000313" key="2">
    <source>
        <dbReference type="Proteomes" id="UP000037035"/>
    </source>
</evidence>
<accession>A0A0L6U7L7</accession>
<evidence type="ECO:0000313" key="1">
    <source>
        <dbReference type="EMBL" id="KNZ44496.1"/>
    </source>
</evidence>
<sequence>MCQNPSQHKQNSDLQLGDSPLDFTHNMIFLPSKISCSQTQESIPIWIEQSTCTLHKSCKKKAFLALLVLWMGKQFHLVKIPPKMTITNLITRRGQVFTTSLIPFYVFSNMHISQKPEKFFDQNKFLMTDSAYTSDWIEHSIGILKVQFSSLHEMRTQITIHKEMKVTSKSIISCFFFIIFRCGNPVFHLHYSSKPSRTQKITQRTPESGSEAQVIPGYPLAAWLNPHWISRNSTFTILWDK</sequence>
<reference evidence="1 2" key="1">
    <citation type="submission" date="2015-08" db="EMBL/GenBank/DDBJ databases">
        <title>Next Generation Sequencing and Analysis of the Genome of Puccinia sorghi L Schw, the Causal Agent of Maize Common Rust.</title>
        <authorList>
            <person name="Rochi L."/>
            <person name="Burguener G."/>
            <person name="Darino M."/>
            <person name="Turjanski A."/>
            <person name="Kreff E."/>
            <person name="Dieguez M.J."/>
            <person name="Sacco F."/>
        </authorList>
    </citation>
    <scope>NUCLEOTIDE SEQUENCE [LARGE SCALE GENOMIC DNA]</scope>
    <source>
        <strain evidence="1 2">RO10H11247</strain>
    </source>
</reference>
<keyword evidence="2" id="KW-1185">Reference proteome</keyword>
<protein>
    <recommendedName>
        <fullName evidence="3">DDE Tnp4 domain-containing protein</fullName>
    </recommendedName>
</protein>
<gene>
    <name evidence="1" type="ORF">VP01_90g1</name>
</gene>
<organism evidence="1 2">
    <name type="scientific">Puccinia sorghi</name>
    <dbReference type="NCBI Taxonomy" id="27349"/>
    <lineage>
        <taxon>Eukaryota</taxon>
        <taxon>Fungi</taxon>
        <taxon>Dikarya</taxon>
        <taxon>Basidiomycota</taxon>
        <taxon>Pucciniomycotina</taxon>
        <taxon>Pucciniomycetes</taxon>
        <taxon>Pucciniales</taxon>
        <taxon>Pucciniaceae</taxon>
        <taxon>Puccinia</taxon>
    </lineage>
</organism>
<dbReference type="VEuPathDB" id="FungiDB:VP01_90g1"/>